<gene>
    <name evidence="3" type="ORF">FHS16_005719</name>
</gene>
<proteinExistence type="inferred from homology"/>
<dbReference type="RefSeq" id="WP_376769708.1">
    <property type="nucleotide sequence ID" value="NZ_CBCSLB010000026.1"/>
</dbReference>
<dbReference type="GO" id="GO:0008206">
    <property type="term" value="P:bile acid metabolic process"/>
    <property type="evidence" value="ECO:0007669"/>
    <property type="project" value="UniProtKB-ARBA"/>
</dbReference>
<dbReference type="EMBL" id="JACHXW010000026">
    <property type="protein sequence ID" value="MBB3155611.1"/>
    <property type="molecule type" value="Genomic_DNA"/>
</dbReference>
<name>A0A7W5CDB4_9BACL</name>
<dbReference type="AlphaFoldDB" id="A0A7W5CDB4"/>
<keyword evidence="4" id="KW-1185">Reference proteome</keyword>
<dbReference type="CDD" id="cd05233">
    <property type="entry name" value="SDR_c"/>
    <property type="match status" value="1"/>
</dbReference>
<comment type="similarity">
    <text evidence="1">Belongs to the short-chain dehydrogenases/reductases (SDR) family.</text>
</comment>
<evidence type="ECO:0000256" key="1">
    <source>
        <dbReference type="ARBA" id="ARBA00006484"/>
    </source>
</evidence>
<evidence type="ECO:0000313" key="4">
    <source>
        <dbReference type="Proteomes" id="UP000518605"/>
    </source>
</evidence>
<protein>
    <submittedName>
        <fullName evidence="3">NAD(P)-dependent dehydrogenase (Short-subunit alcohol dehydrogenase family)</fullName>
    </submittedName>
</protein>
<keyword evidence="2" id="KW-0560">Oxidoreductase</keyword>
<dbReference type="InterPro" id="IPR002347">
    <property type="entry name" value="SDR_fam"/>
</dbReference>
<dbReference type="FunFam" id="3.40.50.720:FF:000084">
    <property type="entry name" value="Short-chain dehydrogenase reductase"/>
    <property type="match status" value="1"/>
</dbReference>
<reference evidence="3 4" key="1">
    <citation type="submission" date="2020-08" db="EMBL/GenBank/DDBJ databases">
        <title>Genomic Encyclopedia of Type Strains, Phase III (KMG-III): the genomes of soil and plant-associated and newly described type strains.</title>
        <authorList>
            <person name="Whitman W."/>
        </authorList>
    </citation>
    <scope>NUCLEOTIDE SEQUENCE [LARGE SCALE GENOMIC DNA]</scope>
    <source>
        <strain evidence="3 4">CECT 8234</strain>
    </source>
</reference>
<dbReference type="PRINTS" id="PR00081">
    <property type="entry name" value="GDHRDH"/>
</dbReference>
<dbReference type="PANTHER" id="PTHR24321">
    <property type="entry name" value="DEHYDROGENASES, SHORT CHAIN"/>
    <property type="match status" value="1"/>
</dbReference>
<evidence type="ECO:0000313" key="3">
    <source>
        <dbReference type="EMBL" id="MBB3155611.1"/>
    </source>
</evidence>
<dbReference type="InterPro" id="IPR036291">
    <property type="entry name" value="NAD(P)-bd_dom_sf"/>
</dbReference>
<evidence type="ECO:0000256" key="2">
    <source>
        <dbReference type="ARBA" id="ARBA00023002"/>
    </source>
</evidence>
<dbReference type="PANTHER" id="PTHR24321:SF15">
    <property type="entry name" value="OXIDOREDUCTASE UCPA"/>
    <property type="match status" value="1"/>
</dbReference>
<dbReference type="GO" id="GO:0016491">
    <property type="term" value="F:oxidoreductase activity"/>
    <property type="evidence" value="ECO:0007669"/>
    <property type="project" value="UniProtKB-KW"/>
</dbReference>
<sequence length="275" mass="29480">MNQKLDDKDQGSTPTEELILAGMTALVTGAGSGIGRASALKLARAGANVCLLDLIDERTADVEEEIRGMGRQAEFYDVDVSDPVRMERAIRAAADRFGRLDIVFANAGINGTLAPIEDLTPEAWDDTLAINLKGTFLTVKNAVPYMKAKGGSIVVTSSINGNRKFSGFGMSAYSSSKAGQVAFAKMAALELARYRIRVNVICPGGIETNIGENTKSSKEVDKIRIPVVYPEGSQPLEHGQGRPEQVADLVWFLASDRSSHITGTEIYIDGAETLL</sequence>
<dbReference type="Gene3D" id="3.40.50.720">
    <property type="entry name" value="NAD(P)-binding Rossmann-like Domain"/>
    <property type="match status" value="1"/>
</dbReference>
<dbReference type="NCBIfam" id="NF004203">
    <property type="entry name" value="PRK05653.2-4"/>
    <property type="match status" value="1"/>
</dbReference>
<dbReference type="PRINTS" id="PR00080">
    <property type="entry name" value="SDRFAMILY"/>
</dbReference>
<accession>A0A7W5CDB4</accession>
<dbReference type="Pfam" id="PF13561">
    <property type="entry name" value="adh_short_C2"/>
    <property type="match status" value="1"/>
</dbReference>
<dbReference type="SUPFAM" id="SSF51735">
    <property type="entry name" value="NAD(P)-binding Rossmann-fold domains"/>
    <property type="match status" value="1"/>
</dbReference>
<organism evidence="3 4">
    <name type="scientific">Paenibacillus endophyticus</name>
    <dbReference type="NCBI Taxonomy" id="1294268"/>
    <lineage>
        <taxon>Bacteria</taxon>
        <taxon>Bacillati</taxon>
        <taxon>Bacillota</taxon>
        <taxon>Bacilli</taxon>
        <taxon>Bacillales</taxon>
        <taxon>Paenibacillaceae</taxon>
        <taxon>Paenibacillus</taxon>
    </lineage>
</organism>
<dbReference type="Proteomes" id="UP000518605">
    <property type="component" value="Unassembled WGS sequence"/>
</dbReference>
<comment type="caution">
    <text evidence="3">The sequence shown here is derived from an EMBL/GenBank/DDBJ whole genome shotgun (WGS) entry which is preliminary data.</text>
</comment>